<dbReference type="Proteomes" id="UP000191931">
    <property type="component" value="Unassembled WGS sequence"/>
</dbReference>
<sequence length="472" mass="51922">MDRMQVFSRNELRRIHDASMQILGDTGVKFMAPEAVEIFKKRGFRTDGARVFFTEKQVDRAIGTTPSKFEILARNPEKNVIIGEDHFVFVPTASAPNVMGNDGEMRMATFADYENACRMVQTSDQLDMMGMTMVQPGDIPAETAHLEMMLANYLFCDKASMGTGVFGSAAQDCLEMAAIVAGGKEALMENPHIAVIINAMSPLKYADDQLDSLMIMASYGQPVVITNLVMAGMSGPVSLPGLIALANAEILAGLVLIQLINPGTPMVYGSVSAPTDMRTITSAVGAPESVTLASATVQMANYYHLPCRTGGMITNAHCPDAQAAAEGTLMMSTALRNGANFIFHACGQLGSYISMSFEKWLLDEEVCRMLRRTLTSMDITVESIDLETIKTIGSDGSYLSHPSTFKHCRDFYQPQLFTRKDYHKWKKSGGMRVSEIASQMLPERLESFVKPPIDQGLEDALREYVTRRKKEY</sequence>
<dbReference type="Gene3D" id="3.20.20.480">
    <property type="entry name" value="Trimethylamine methyltransferase-like"/>
    <property type="match status" value="1"/>
</dbReference>
<keyword evidence="2 5" id="KW-0489">Methyltransferase</keyword>
<gene>
    <name evidence="5" type="primary">mttB</name>
    <name evidence="5" type="ORF">MTBBW1_300040</name>
</gene>
<dbReference type="InterPro" id="IPR010426">
    <property type="entry name" value="MTTB_MeTrfase"/>
</dbReference>
<comment type="similarity">
    <text evidence="1 4">Belongs to the trimethylamine methyltransferase family.</text>
</comment>
<dbReference type="PIRSF" id="PIRSF037567">
    <property type="entry name" value="MTTB_MeTrfase"/>
    <property type="match status" value="1"/>
</dbReference>
<proteinExistence type="inferred from homology"/>
<dbReference type="Pfam" id="PF06253">
    <property type="entry name" value="MTTB"/>
    <property type="match status" value="1"/>
</dbReference>
<keyword evidence="6" id="KW-1185">Reference proteome</keyword>
<dbReference type="RefSeq" id="WP_245809261.1">
    <property type="nucleotide sequence ID" value="NZ_LT828541.1"/>
</dbReference>
<dbReference type="GO" id="GO:0032259">
    <property type="term" value="P:methylation"/>
    <property type="evidence" value="ECO:0007669"/>
    <property type="project" value="UniProtKB-KW"/>
</dbReference>
<evidence type="ECO:0000256" key="1">
    <source>
        <dbReference type="ARBA" id="ARBA00007137"/>
    </source>
</evidence>
<name>A0A1W1HFQ3_9BACT</name>
<evidence type="ECO:0000256" key="4">
    <source>
        <dbReference type="PIRNR" id="PIRNR037567"/>
    </source>
</evidence>
<dbReference type="GO" id="GO:0015948">
    <property type="term" value="P:methanogenesis"/>
    <property type="evidence" value="ECO:0007669"/>
    <property type="project" value="UniProtKB-UniRule"/>
</dbReference>
<evidence type="ECO:0000313" key="6">
    <source>
        <dbReference type="Proteomes" id="UP000191931"/>
    </source>
</evidence>
<accession>A0A1W1HFQ3</accession>
<keyword evidence="3 4" id="KW-0808">Transferase</keyword>
<organism evidence="5 6">
    <name type="scientific">Desulfamplus magnetovallimortis</name>
    <dbReference type="NCBI Taxonomy" id="1246637"/>
    <lineage>
        <taxon>Bacteria</taxon>
        <taxon>Pseudomonadati</taxon>
        <taxon>Thermodesulfobacteriota</taxon>
        <taxon>Desulfobacteria</taxon>
        <taxon>Desulfobacterales</taxon>
        <taxon>Desulfobacteraceae</taxon>
        <taxon>Desulfamplus</taxon>
    </lineage>
</organism>
<reference evidence="5 6" key="1">
    <citation type="submission" date="2017-03" db="EMBL/GenBank/DDBJ databases">
        <authorList>
            <person name="Afonso C.L."/>
            <person name="Miller P.J."/>
            <person name="Scott M.A."/>
            <person name="Spackman E."/>
            <person name="Goraichik I."/>
            <person name="Dimitrov K.M."/>
            <person name="Suarez D.L."/>
            <person name="Swayne D.E."/>
        </authorList>
    </citation>
    <scope>NUCLEOTIDE SEQUENCE [LARGE SCALE GENOMIC DNA]</scope>
    <source>
        <strain evidence="5">PRJEB14757</strain>
    </source>
</reference>
<evidence type="ECO:0000256" key="3">
    <source>
        <dbReference type="ARBA" id="ARBA00022679"/>
    </source>
</evidence>
<protein>
    <recommendedName>
        <fullName evidence="4">Methyltransferase</fullName>
        <ecNumber evidence="4">2.1.1.-</ecNumber>
    </recommendedName>
</protein>
<dbReference type="InterPro" id="IPR038601">
    <property type="entry name" value="MttB-like_sf"/>
</dbReference>
<evidence type="ECO:0000256" key="2">
    <source>
        <dbReference type="ARBA" id="ARBA00022603"/>
    </source>
</evidence>
<dbReference type="STRING" id="1246637.MTBBW1_300040"/>
<dbReference type="GO" id="GO:0008168">
    <property type="term" value="F:methyltransferase activity"/>
    <property type="evidence" value="ECO:0007669"/>
    <property type="project" value="UniProtKB-KW"/>
</dbReference>
<dbReference type="EC" id="2.1.1.-" evidence="4"/>
<dbReference type="AlphaFoldDB" id="A0A1W1HFQ3"/>
<evidence type="ECO:0000313" key="5">
    <source>
        <dbReference type="EMBL" id="SLM31309.1"/>
    </source>
</evidence>
<dbReference type="EMBL" id="FWEV01000224">
    <property type="protein sequence ID" value="SLM31309.1"/>
    <property type="molecule type" value="Genomic_DNA"/>
</dbReference>